<evidence type="ECO:0000256" key="2">
    <source>
        <dbReference type="ARBA" id="ARBA00022448"/>
    </source>
</evidence>
<evidence type="ECO:0000256" key="5">
    <source>
        <dbReference type="ARBA" id="ARBA00022989"/>
    </source>
</evidence>
<feature type="transmembrane region" description="Helical" evidence="9">
    <location>
        <begin position="71"/>
        <end position="89"/>
    </location>
</feature>
<dbReference type="NCBIfam" id="TIGR00220">
    <property type="entry name" value="mscL"/>
    <property type="match status" value="1"/>
</dbReference>
<dbReference type="PANTHER" id="PTHR30266">
    <property type="entry name" value="MECHANOSENSITIVE CHANNEL MSCL"/>
    <property type="match status" value="1"/>
</dbReference>
<evidence type="ECO:0000256" key="1">
    <source>
        <dbReference type="ARBA" id="ARBA00004141"/>
    </source>
</evidence>
<dbReference type="Pfam" id="PF01741">
    <property type="entry name" value="MscL"/>
    <property type="match status" value="1"/>
</dbReference>
<proteinExistence type="inferred from homology"/>
<name>A0AAJ5WTY2_9BACT</name>
<reference evidence="10" key="1">
    <citation type="submission" date="2023-03" db="EMBL/GenBank/DDBJ databases">
        <title>Andean soil-derived lignocellulolytic bacterial consortium as a source of novel taxa and putative plastic-active enzymes.</title>
        <authorList>
            <person name="Diaz-Garcia L."/>
            <person name="Chuvochina M."/>
            <person name="Feuerriegel G."/>
            <person name="Bunk B."/>
            <person name="Sproer C."/>
            <person name="Streit W.R."/>
            <person name="Rodriguez L.M."/>
            <person name="Overmann J."/>
            <person name="Jimenez D.J."/>
        </authorList>
    </citation>
    <scope>NUCLEOTIDE SEQUENCE</scope>
    <source>
        <strain evidence="10">MAG 7</strain>
    </source>
</reference>
<keyword evidence="5 9" id="KW-1133">Transmembrane helix</keyword>
<dbReference type="InterPro" id="IPR037673">
    <property type="entry name" value="MSC/AndL"/>
</dbReference>
<keyword evidence="4 9" id="KW-0812">Transmembrane</keyword>
<dbReference type="PANTHER" id="PTHR30266:SF2">
    <property type="entry name" value="LARGE-CONDUCTANCE MECHANOSENSITIVE CHANNEL"/>
    <property type="match status" value="1"/>
</dbReference>
<keyword evidence="3 9" id="KW-1003">Cell membrane</keyword>
<dbReference type="Proteomes" id="UP001220610">
    <property type="component" value="Chromosome"/>
</dbReference>
<accession>A0AAJ5WTY2</accession>
<dbReference type="PRINTS" id="PR01264">
    <property type="entry name" value="MECHCHANNEL"/>
</dbReference>
<dbReference type="SUPFAM" id="SSF81330">
    <property type="entry name" value="Gated mechanosensitive channel"/>
    <property type="match status" value="1"/>
</dbReference>
<dbReference type="GO" id="GO:0005886">
    <property type="term" value="C:plasma membrane"/>
    <property type="evidence" value="ECO:0007669"/>
    <property type="project" value="UniProtKB-SubCell"/>
</dbReference>
<evidence type="ECO:0000313" key="11">
    <source>
        <dbReference type="Proteomes" id="UP001220610"/>
    </source>
</evidence>
<keyword evidence="8 9" id="KW-0407">Ion channel</keyword>
<comment type="similarity">
    <text evidence="9">Belongs to the MscL family.</text>
</comment>
<dbReference type="InterPro" id="IPR036019">
    <property type="entry name" value="MscL_channel"/>
</dbReference>
<organism evidence="10 11">
    <name type="scientific">Candidatus Pseudobacter hemicellulosilyticus</name>
    <dbReference type="NCBI Taxonomy" id="3121375"/>
    <lineage>
        <taxon>Bacteria</taxon>
        <taxon>Pseudomonadati</taxon>
        <taxon>Bacteroidota</taxon>
        <taxon>Chitinophagia</taxon>
        <taxon>Chitinophagales</taxon>
        <taxon>Chitinophagaceae</taxon>
        <taxon>Pseudobacter</taxon>
    </lineage>
</organism>
<comment type="function">
    <text evidence="9">Channel that opens in response to stretch forces in the membrane lipid bilayer. May participate in the regulation of osmotic pressure changes within the cell.</text>
</comment>
<feature type="transmembrane region" description="Helical" evidence="9">
    <location>
        <begin position="16"/>
        <end position="37"/>
    </location>
</feature>
<protein>
    <recommendedName>
        <fullName evidence="9">Large-conductance mechanosensitive channel</fullName>
    </recommendedName>
</protein>
<evidence type="ECO:0000256" key="6">
    <source>
        <dbReference type="ARBA" id="ARBA00023065"/>
    </source>
</evidence>
<evidence type="ECO:0000256" key="9">
    <source>
        <dbReference type="HAMAP-Rule" id="MF_00115"/>
    </source>
</evidence>
<dbReference type="Gene3D" id="1.10.1200.120">
    <property type="entry name" value="Large-conductance mechanosensitive channel, MscL, domain 1"/>
    <property type="match status" value="1"/>
</dbReference>
<keyword evidence="7 9" id="KW-0472">Membrane</keyword>
<dbReference type="InterPro" id="IPR001185">
    <property type="entry name" value="MS_channel"/>
</dbReference>
<dbReference type="AlphaFoldDB" id="A0AAJ5WTY2"/>
<dbReference type="EMBL" id="CP119311">
    <property type="protein sequence ID" value="WEK37344.1"/>
    <property type="molecule type" value="Genomic_DNA"/>
</dbReference>
<keyword evidence="2 9" id="KW-0813">Transport</keyword>
<comment type="subcellular location">
    <subcellularLocation>
        <location evidence="9">Cell membrane</location>
        <topology evidence="9">Multi-pass membrane protein</topology>
    </subcellularLocation>
    <subcellularLocation>
        <location evidence="1">Membrane</location>
        <topology evidence="1">Multi-pass membrane protein</topology>
    </subcellularLocation>
</comment>
<comment type="subunit">
    <text evidence="9">Homopentamer.</text>
</comment>
<sequence length="128" mass="13855">MGLLKEFKDFALKGNVVELAIAVIIGGAFGTIVSSLVDDVITPLLLTPALKAANAEDLDKLAWGTVKYGKFLAAIIKFVIIAFILFLIIKSMKSLTKKEEAKPAAPPAPTATETLLMEIRDELKKQKQ</sequence>
<evidence type="ECO:0000256" key="8">
    <source>
        <dbReference type="ARBA" id="ARBA00023303"/>
    </source>
</evidence>
<evidence type="ECO:0000313" key="10">
    <source>
        <dbReference type="EMBL" id="WEK37344.1"/>
    </source>
</evidence>
<keyword evidence="6 9" id="KW-0406">Ion transport</keyword>
<evidence type="ECO:0000256" key="3">
    <source>
        <dbReference type="ARBA" id="ARBA00022475"/>
    </source>
</evidence>
<gene>
    <name evidence="9 10" type="primary">mscL</name>
    <name evidence="10" type="ORF">P0Y53_07515</name>
</gene>
<evidence type="ECO:0000256" key="4">
    <source>
        <dbReference type="ARBA" id="ARBA00022692"/>
    </source>
</evidence>
<dbReference type="GO" id="GO:0008381">
    <property type="term" value="F:mechanosensitive monoatomic ion channel activity"/>
    <property type="evidence" value="ECO:0007669"/>
    <property type="project" value="UniProtKB-UniRule"/>
</dbReference>
<dbReference type="HAMAP" id="MF_00115">
    <property type="entry name" value="MscL"/>
    <property type="match status" value="1"/>
</dbReference>
<evidence type="ECO:0000256" key="7">
    <source>
        <dbReference type="ARBA" id="ARBA00023136"/>
    </source>
</evidence>